<evidence type="ECO:0000313" key="7">
    <source>
        <dbReference type="Proteomes" id="UP000759131"/>
    </source>
</evidence>
<dbReference type="PROSITE" id="PS51525">
    <property type="entry name" value="NET"/>
    <property type="match status" value="1"/>
</dbReference>
<evidence type="ECO:0000259" key="5">
    <source>
        <dbReference type="PROSITE" id="PS51525"/>
    </source>
</evidence>
<dbReference type="EMBL" id="OC868002">
    <property type="protein sequence ID" value="CAD7633807.1"/>
    <property type="molecule type" value="Genomic_DNA"/>
</dbReference>
<accession>A0A7R9L2B9</accession>
<reference evidence="6" key="1">
    <citation type="submission" date="2020-11" db="EMBL/GenBank/DDBJ databases">
        <authorList>
            <person name="Tran Van P."/>
        </authorList>
    </citation>
    <scope>NUCLEOTIDE SEQUENCE</scope>
</reference>
<dbReference type="GO" id="GO:0000785">
    <property type="term" value="C:chromatin"/>
    <property type="evidence" value="ECO:0007669"/>
    <property type="project" value="TreeGrafter"/>
</dbReference>
<feature type="domain" description="NET" evidence="5">
    <location>
        <begin position="199"/>
        <end position="281"/>
    </location>
</feature>
<feature type="compositionally biased region" description="Polar residues" evidence="3">
    <location>
        <begin position="299"/>
        <end position="310"/>
    </location>
</feature>
<dbReference type="Gene3D" id="1.20.1270.220">
    <property type="match status" value="1"/>
</dbReference>
<dbReference type="AlphaFoldDB" id="A0A7R9L2B9"/>
<dbReference type="GO" id="GO:0006338">
    <property type="term" value="P:chromatin remodeling"/>
    <property type="evidence" value="ECO:0007669"/>
    <property type="project" value="TreeGrafter"/>
</dbReference>
<dbReference type="InterPro" id="IPR001487">
    <property type="entry name" value="Bromodomain"/>
</dbReference>
<dbReference type="PANTHER" id="PTHR22880">
    <property type="entry name" value="FALZ-RELATED BROMODOMAIN-CONTAINING PROTEINS"/>
    <property type="match status" value="1"/>
</dbReference>
<dbReference type="PANTHER" id="PTHR22880:SF225">
    <property type="entry name" value="BROMODOMAIN-CONTAINING PROTEIN BET-1-RELATED"/>
    <property type="match status" value="1"/>
</dbReference>
<evidence type="ECO:0000259" key="4">
    <source>
        <dbReference type="PROSITE" id="PS50014"/>
    </source>
</evidence>
<keyword evidence="1 2" id="KW-0103">Bromodomain</keyword>
<proteinExistence type="predicted"/>
<sequence length="337" mass="38107">QTKIETGQYKTVKPFVKDMRLMFTNCLRYNKPDAPVIEQARKLRTFVPNDFFEYRYARIPEELLKEKLITNNHQNGHQNNSHSNGHNNNTHNNRHKEKETNGETDGESIDRMRLLETQVRLLSTTISALTGIDTNKLKPKNGVKKSATNGNSRRKRPTPKSNGHRNGNANHHKKQKTEYLNGNDIDDEEYDEEEEDEPLAPSPIAFDANDLDDLQQLKTDLENLDAKDLKNVLRILQSTEPSIKCDNDENIEIDFEALKPETLMALRKFVSSCMLNSKPKKSRASLNGSDSSKTRTNCDMKNGYNVSSTAGADPSNDAMNLSDSESESSSSSDSEED</sequence>
<name>A0A7R9L2B9_9ACAR</name>
<evidence type="ECO:0000256" key="3">
    <source>
        <dbReference type="SAM" id="MobiDB-lite"/>
    </source>
</evidence>
<dbReference type="OrthoDB" id="784962at2759"/>
<feature type="region of interest" description="Disordered" evidence="3">
    <location>
        <begin position="134"/>
        <end position="182"/>
    </location>
</feature>
<dbReference type="Gene3D" id="1.20.920.10">
    <property type="entry name" value="Bromodomain-like"/>
    <property type="match status" value="1"/>
</dbReference>
<dbReference type="GO" id="GO:0005634">
    <property type="term" value="C:nucleus"/>
    <property type="evidence" value="ECO:0007669"/>
    <property type="project" value="TreeGrafter"/>
</dbReference>
<feature type="non-terminal residue" evidence="6">
    <location>
        <position position="337"/>
    </location>
</feature>
<dbReference type="SUPFAM" id="SSF47370">
    <property type="entry name" value="Bromodomain"/>
    <property type="match status" value="1"/>
</dbReference>
<dbReference type="Proteomes" id="UP000759131">
    <property type="component" value="Unassembled WGS sequence"/>
</dbReference>
<dbReference type="PROSITE" id="PS50014">
    <property type="entry name" value="BROMODOMAIN_2"/>
    <property type="match status" value="1"/>
</dbReference>
<evidence type="ECO:0000256" key="2">
    <source>
        <dbReference type="PROSITE-ProRule" id="PRU00035"/>
    </source>
</evidence>
<dbReference type="InterPro" id="IPR027353">
    <property type="entry name" value="NET_dom"/>
</dbReference>
<protein>
    <recommendedName>
        <fullName evidence="8">Bromodomain-containing protein</fullName>
    </recommendedName>
</protein>
<dbReference type="GO" id="GO:0006355">
    <property type="term" value="P:regulation of DNA-templated transcription"/>
    <property type="evidence" value="ECO:0007669"/>
    <property type="project" value="TreeGrafter"/>
</dbReference>
<feature type="compositionally biased region" description="Low complexity" evidence="3">
    <location>
        <begin position="327"/>
        <end position="337"/>
    </location>
</feature>
<dbReference type="EMBL" id="CAJPIZ010013427">
    <property type="protein sequence ID" value="CAG2114237.1"/>
    <property type="molecule type" value="Genomic_DNA"/>
</dbReference>
<dbReference type="InterPro" id="IPR036427">
    <property type="entry name" value="Bromodomain-like_sf"/>
</dbReference>
<dbReference type="Pfam" id="PF17035">
    <property type="entry name" value="BET"/>
    <property type="match status" value="1"/>
</dbReference>
<keyword evidence="7" id="KW-1185">Reference proteome</keyword>
<evidence type="ECO:0000313" key="6">
    <source>
        <dbReference type="EMBL" id="CAD7633807.1"/>
    </source>
</evidence>
<dbReference type="Pfam" id="PF00439">
    <property type="entry name" value="Bromodomain"/>
    <property type="match status" value="1"/>
</dbReference>
<feature type="domain" description="Bromo" evidence="4">
    <location>
        <begin position="1"/>
        <end position="37"/>
    </location>
</feature>
<feature type="region of interest" description="Disordered" evidence="3">
    <location>
        <begin position="279"/>
        <end position="337"/>
    </location>
</feature>
<organism evidence="6">
    <name type="scientific">Medioppia subpectinata</name>
    <dbReference type="NCBI Taxonomy" id="1979941"/>
    <lineage>
        <taxon>Eukaryota</taxon>
        <taxon>Metazoa</taxon>
        <taxon>Ecdysozoa</taxon>
        <taxon>Arthropoda</taxon>
        <taxon>Chelicerata</taxon>
        <taxon>Arachnida</taxon>
        <taxon>Acari</taxon>
        <taxon>Acariformes</taxon>
        <taxon>Sarcoptiformes</taxon>
        <taxon>Oribatida</taxon>
        <taxon>Brachypylina</taxon>
        <taxon>Oppioidea</taxon>
        <taxon>Oppiidae</taxon>
        <taxon>Medioppia</taxon>
    </lineage>
</organism>
<dbReference type="InterPro" id="IPR050935">
    <property type="entry name" value="Bromo_chromatin_reader"/>
</dbReference>
<dbReference type="InterPro" id="IPR038336">
    <property type="entry name" value="NET_sf"/>
</dbReference>
<evidence type="ECO:0008006" key="8">
    <source>
        <dbReference type="Google" id="ProtNLM"/>
    </source>
</evidence>
<feature type="region of interest" description="Disordered" evidence="3">
    <location>
        <begin position="73"/>
        <end position="108"/>
    </location>
</feature>
<feature type="compositionally biased region" description="Low complexity" evidence="3">
    <location>
        <begin position="73"/>
        <end position="91"/>
    </location>
</feature>
<evidence type="ECO:0000256" key="1">
    <source>
        <dbReference type="ARBA" id="ARBA00023117"/>
    </source>
</evidence>
<gene>
    <name evidence="6" type="ORF">OSB1V03_LOCUS14203</name>
</gene>
<feature type="compositionally biased region" description="Polar residues" evidence="3">
    <location>
        <begin position="159"/>
        <end position="169"/>
    </location>
</feature>